<organism evidence="1 2">
    <name type="scientific">Trichomonas vaginalis (strain ATCC PRA-98 / G3)</name>
    <dbReference type="NCBI Taxonomy" id="412133"/>
    <lineage>
        <taxon>Eukaryota</taxon>
        <taxon>Metamonada</taxon>
        <taxon>Parabasalia</taxon>
        <taxon>Trichomonadida</taxon>
        <taxon>Trichomonadidae</taxon>
        <taxon>Trichomonas</taxon>
    </lineage>
</organism>
<dbReference type="VEuPathDB" id="TrichDB:TVAGG3_0519230"/>
<protein>
    <submittedName>
        <fullName evidence="1">Uncharacterized protein</fullName>
    </submittedName>
</protein>
<dbReference type="RefSeq" id="XP_001325678.1">
    <property type="nucleotide sequence ID" value="XM_001325643.1"/>
</dbReference>
<evidence type="ECO:0000313" key="2">
    <source>
        <dbReference type="Proteomes" id="UP000001542"/>
    </source>
</evidence>
<reference evidence="1" key="2">
    <citation type="journal article" date="2007" name="Science">
        <title>Draft genome sequence of the sexually transmitted pathogen Trichomonas vaginalis.</title>
        <authorList>
            <person name="Carlton J.M."/>
            <person name="Hirt R.P."/>
            <person name="Silva J.C."/>
            <person name="Delcher A.L."/>
            <person name="Schatz M."/>
            <person name="Zhao Q."/>
            <person name="Wortman J.R."/>
            <person name="Bidwell S.L."/>
            <person name="Alsmark U.C.M."/>
            <person name="Besteiro S."/>
            <person name="Sicheritz-Ponten T."/>
            <person name="Noel C.J."/>
            <person name="Dacks J.B."/>
            <person name="Foster P.G."/>
            <person name="Simillion C."/>
            <person name="Van de Peer Y."/>
            <person name="Miranda-Saavedra D."/>
            <person name="Barton G.J."/>
            <person name="Westrop G.D."/>
            <person name="Mueller S."/>
            <person name="Dessi D."/>
            <person name="Fiori P.L."/>
            <person name="Ren Q."/>
            <person name="Paulsen I."/>
            <person name="Zhang H."/>
            <person name="Bastida-Corcuera F.D."/>
            <person name="Simoes-Barbosa A."/>
            <person name="Brown M.T."/>
            <person name="Hayes R.D."/>
            <person name="Mukherjee M."/>
            <person name="Okumura C.Y."/>
            <person name="Schneider R."/>
            <person name="Smith A.J."/>
            <person name="Vanacova S."/>
            <person name="Villalvazo M."/>
            <person name="Haas B.J."/>
            <person name="Pertea M."/>
            <person name="Feldblyum T.V."/>
            <person name="Utterback T.R."/>
            <person name="Shu C.L."/>
            <person name="Osoegawa K."/>
            <person name="de Jong P.J."/>
            <person name="Hrdy I."/>
            <person name="Horvathova L."/>
            <person name="Zubacova Z."/>
            <person name="Dolezal P."/>
            <person name="Malik S.B."/>
            <person name="Logsdon J.M. Jr."/>
            <person name="Henze K."/>
            <person name="Gupta A."/>
            <person name="Wang C.C."/>
            <person name="Dunne R.L."/>
            <person name="Upcroft J.A."/>
            <person name="Upcroft P."/>
            <person name="White O."/>
            <person name="Salzberg S.L."/>
            <person name="Tang P."/>
            <person name="Chiu C.-H."/>
            <person name="Lee Y.-S."/>
            <person name="Embley T.M."/>
            <person name="Coombs G.H."/>
            <person name="Mottram J.C."/>
            <person name="Tachezy J."/>
            <person name="Fraser-Liggett C.M."/>
            <person name="Johnson P.J."/>
        </authorList>
    </citation>
    <scope>NUCLEOTIDE SEQUENCE [LARGE SCALE GENOMIC DNA]</scope>
    <source>
        <strain evidence="1">G3</strain>
    </source>
</reference>
<keyword evidence="2" id="KW-1185">Reference proteome</keyword>
<dbReference type="SMR" id="A2E1K8"/>
<proteinExistence type="predicted"/>
<dbReference type="AlphaFoldDB" id="A2E1K8"/>
<evidence type="ECO:0000313" key="1">
    <source>
        <dbReference type="EMBL" id="EAY13455.1"/>
    </source>
</evidence>
<gene>
    <name evidence="1" type="ORF">TVAG_206230</name>
</gene>
<dbReference type="InParanoid" id="A2E1K8"/>
<accession>A2E1K8</accession>
<dbReference type="VEuPathDB" id="TrichDB:TVAG_206230"/>
<sequence>MDNINALIANYFDSIIMERFDKFMNKRKSKSPEIFDFARFCIKTYTGQTISVFFTEYIKSKFNENDRTQINEDIRQFTKSCNDSYRAINTNYHIDEFFTKLYLERSNYQGKNISDFKKQFFSTISSFKKEYKELPPYILEKFYEIINSFENIKPTLNTQTSAVQQATIDTNPPVISNPQDDTNSQENANSQFDESDILEYLPDFDENDSDFYNF</sequence>
<dbReference type="KEGG" id="tva:4771434"/>
<reference evidence="1" key="1">
    <citation type="submission" date="2006-10" db="EMBL/GenBank/DDBJ databases">
        <authorList>
            <person name="Amadeo P."/>
            <person name="Zhao Q."/>
            <person name="Wortman J."/>
            <person name="Fraser-Liggett C."/>
            <person name="Carlton J."/>
        </authorList>
    </citation>
    <scope>NUCLEOTIDE SEQUENCE</scope>
    <source>
        <strain evidence="1">G3</strain>
    </source>
</reference>
<dbReference type="EMBL" id="DS113285">
    <property type="protein sequence ID" value="EAY13455.1"/>
    <property type="molecule type" value="Genomic_DNA"/>
</dbReference>
<name>A2E1K8_TRIV3</name>
<dbReference type="Proteomes" id="UP000001542">
    <property type="component" value="Unassembled WGS sequence"/>
</dbReference>